<dbReference type="InterPro" id="IPR029026">
    <property type="entry name" value="tRNA_m1G_MTases_N"/>
</dbReference>
<evidence type="ECO:0000313" key="6">
    <source>
        <dbReference type="EMBL" id="MFC0267898.1"/>
    </source>
</evidence>
<keyword evidence="2 5" id="KW-0808">Transferase</keyword>
<dbReference type="CDD" id="cd18081">
    <property type="entry name" value="RlmH-like"/>
    <property type="match status" value="1"/>
</dbReference>
<gene>
    <name evidence="5 6" type="primary">rlmH</name>
    <name evidence="6" type="ORF">ACFFHW_07840</name>
</gene>
<dbReference type="Pfam" id="PF02590">
    <property type="entry name" value="SPOUT_MTase"/>
    <property type="match status" value="1"/>
</dbReference>
<dbReference type="HAMAP" id="MF_00658">
    <property type="entry name" value="23SrRNA_methyltr_H"/>
    <property type="match status" value="1"/>
</dbReference>
<keyword evidence="1 5" id="KW-0489">Methyltransferase</keyword>
<accession>A0ABV6G303</accession>
<comment type="similarity">
    <text evidence="4 5">Belongs to the RNA methyltransferase RlmH family.</text>
</comment>
<dbReference type="Proteomes" id="UP001589814">
    <property type="component" value="Unassembled WGS sequence"/>
</dbReference>
<feature type="binding site" evidence="5">
    <location>
        <position position="104"/>
    </location>
    <ligand>
        <name>S-adenosyl-L-methionine</name>
        <dbReference type="ChEBI" id="CHEBI:59789"/>
    </ligand>
</feature>
<evidence type="ECO:0000256" key="3">
    <source>
        <dbReference type="ARBA" id="ARBA00022691"/>
    </source>
</evidence>
<comment type="catalytic activity">
    <reaction evidence="5">
        <text>pseudouridine(1915) in 23S rRNA + S-adenosyl-L-methionine = N(3)-methylpseudouridine(1915) in 23S rRNA + S-adenosyl-L-homocysteine + H(+)</text>
        <dbReference type="Rhea" id="RHEA:42752"/>
        <dbReference type="Rhea" id="RHEA-COMP:10221"/>
        <dbReference type="Rhea" id="RHEA-COMP:10222"/>
        <dbReference type="ChEBI" id="CHEBI:15378"/>
        <dbReference type="ChEBI" id="CHEBI:57856"/>
        <dbReference type="ChEBI" id="CHEBI:59789"/>
        <dbReference type="ChEBI" id="CHEBI:65314"/>
        <dbReference type="ChEBI" id="CHEBI:74486"/>
        <dbReference type="EC" id="2.1.1.177"/>
    </reaction>
</comment>
<dbReference type="Gene3D" id="3.40.1280.10">
    <property type="match status" value="1"/>
</dbReference>
<proteinExistence type="inferred from homology"/>
<sequence length="157" mass="17612">MKLRVLAVGTRMPGWVVQGVETYRKRMPREMTLEFVEISPGQRSKSADPERAVRTEGDRLLATLKGSELMVALDVEGSSWSTPELAERMSQWQMGGSDVALLVGGPDGLDRRCLQRADQRWSLSPLTLPHPLVRVMLAEQLYRGWSLLSGHPYHRSG</sequence>
<dbReference type="PANTHER" id="PTHR33603">
    <property type="entry name" value="METHYLTRANSFERASE"/>
    <property type="match status" value="1"/>
</dbReference>
<protein>
    <recommendedName>
        <fullName evidence="5">Ribosomal RNA large subunit methyltransferase H</fullName>
        <ecNumber evidence="5">2.1.1.177</ecNumber>
    </recommendedName>
    <alternativeName>
        <fullName evidence="5">23S rRNA (pseudouridine1915-N3)-methyltransferase</fullName>
    </alternativeName>
    <alternativeName>
        <fullName evidence="5">23S rRNA m3Psi1915 methyltransferase</fullName>
    </alternativeName>
    <alternativeName>
        <fullName evidence="5">rRNA (pseudouridine-N3-)-methyltransferase RlmH</fullName>
    </alternativeName>
</protein>
<evidence type="ECO:0000256" key="5">
    <source>
        <dbReference type="HAMAP-Rule" id="MF_00658"/>
    </source>
</evidence>
<dbReference type="PANTHER" id="PTHR33603:SF1">
    <property type="entry name" value="RIBOSOMAL RNA LARGE SUBUNIT METHYLTRANSFERASE H"/>
    <property type="match status" value="1"/>
</dbReference>
<evidence type="ECO:0000313" key="7">
    <source>
        <dbReference type="Proteomes" id="UP001589814"/>
    </source>
</evidence>
<keyword evidence="5" id="KW-0963">Cytoplasm</keyword>
<evidence type="ECO:0000256" key="1">
    <source>
        <dbReference type="ARBA" id="ARBA00022603"/>
    </source>
</evidence>
<comment type="subunit">
    <text evidence="5">Homodimer.</text>
</comment>
<feature type="binding site" evidence="5">
    <location>
        <position position="73"/>
    </location>
    <ligand>
        <name>S-adenosyl-L-methionine</name>
        <dbReference type="ChEBI" id="CHEBI:59789"/>
    </ligand>
</feature>
<reference evidence="6 7" key="1">
    <citation type="submission" date="2024-09" db="EMBL/GenBank/DDBJ databases">
        <authorList>
            <person name="Sun Q."/>
            <person name="Mori K."/>
        </authorList>
    </citation>
    <scope>NUCLEOTIDE SEQUENCE [LARGE SCALE GENOMIC DNA]</scope>
    <source>
        <strain evidence="6 7">CCM 7415</strain>
    </source>
</reference>
<comment type="function">
    <text evidence="5">Specifically methylates the pseudouridine at position 1915 (m3Psi1915) in 23S rRNA.</text>
</comment>
<dbReference type="EC" id="2.1.1.177" evidence="5"/>
<dbReference type="NCBIfam" id="NF000986">
    <property type="entry name" value="PRK00103.1-4"/>
    <property type="match status" value="1"/>
</dbReference>
<dbReference type="RefSeq" id="WP_019953080.1">
    <property type="nucleotide sequence ID" value="NZ_JBHLVX010000027.1"/>
</dbReference>
<keyword evidence="3 5" id="KW-0949">S-adenosyl-L-methionine</keyword>
<comment type="caution">
    <text evidence="6">The sequence shown here is derived from an EMBL/GenBank/DDBJ whole genome shotgun (WGS) entry which is preliminary data.</text>
</comment>
<organism evidence="6 7">
    <name type="scientific">Kushneria aurantia</name>
    <dbReference type="NCBI Taxonomy" id="504092"/>
    <lineage>
        <taxon>Bacteria</taxon>
        <taxon>Pseudomonadati</taxon>
        <taxon>Pseudomonadota</taxon>
        <taxon>Gammaproteobacteria</taxon>
        <taxon>Oceanospirillales</taxon>
        <taxon>Halomonadaceae</taxon>
        <taxon>Kushneria</taxon>
    </lineage>
</organism>
<dbReference type="InterPro" id="IPR003742">
    <property type="entry name" value="RlmH-like"/>
</dbReference>
<dbReference type="EMBL" id="JBHLVX010000027">
    <property type="protein sequence ID" value="MFC0267898.1"/>
    <property type="molecule type" value="Genomic_DNA"/>
</dbReference>
<evidence type="ECO:0000256" key="4">
    <source>
        <dbReference type="ARBA" id="ARBA00038303"/>
    </source>
</evidence>
<dbReference type="InterPro" id="IPR029028">
    <property type="entry name" value="Alpha/beta_knot_MTases"/>
</dbReference>
<keyword evidence="7" id="KW-1185">Reference proteome</keyword>
<dbReference type="PIRSF" id="PIRSF004505">
    <property type="entry name" value="MT_bac"/>
    <property type="match status" value="1"/>
</dbReference>
<name>A0ABV6G303_9GAMM</name>
<feature type="binding site" evidence="5">
    <location>
        <begin position="123"/>
        <end position="128"/>
    </location>
    <ligand>
        <name>S-adenosyl-L-methionine</name>
        <dbReference type="ChEBI" id="CHEBI:59789"/>
    </ligand>
</feature>
<dbReference type="NCBIfam" id="TIGR00246">
    <property type="entry name" value="tRNA_RlmH_YbeA"/>
    <property type="match status" value="1"/>
</dbReference>
<evidence type="ECO:0000256" key="2">
    <source>
        <dbReference type="ARBA" id="ARBA00022679"/>
    </source>
</evidence>
<comment type="subcellular location">
    <subcellularLocation>
        <location evidence="5">Cytoplasm</location>
    </subcellularLocation>
</comment>
<dbReference type="SUPFAM" id="SSF75217">
    <property type="entry name" value="alpha/beta knot"/>
    <property type="match status" value="1"/>
</dbReference>
<keyword evidence="5" id="KW-0698">rRNA processing</keyword>